<comment type="caution">
    <text evidence="17">The sequence shown here is derived from an EMBL/GenBank/DDBJ whole genome shotgun (WGS) entry which is preliminary data.</text>
</comment>
<keyword evidence="5" id="KW-0328">Glycosyltransferase</keyword>
<evidence type="ECO:0000256" key="5">
    <source>
        <dbReference type="ARBA" id="ARBA00022676"/>
    </source>
</evidence>
<dbReference type="RefSeq" id="WP_179913293.1">
    <property type="nucleotide sequence ID" value="NZ_JACBYE010000019.1"/>
</dbReference>
<dbReference type="InterPro" id="IPR001460">
    <property type="entry name" value="PCN-bd_Tpept"/>
</dbReference>
<dbReference type="PANTHER" id="PTHR32282">
    <property type="entry name" value="BINDING PROTEIN TRANSPEPTIDASE, PUTATIVE-RELATED"/>
    <property type="match status" value="1"/>
</dbReference>
<dbReference type="GO" id="GO:0008360">
    <property type="term" value="P:regulation of cell shape"/>
    <property type="evidence" value="ECO:0007669"/>
    <property type="project" value="UniProtKB-KW"/>
</dbReference>
<feature type="compositionally biased region" description="Low complexity" evidence="14">
    <location>
        <begin position="26"/>
        <end position="49"/>
    </location>
</feature>
<evidence type="ECO:0000256" key="15">
    <source>
        <dbReference type="SAM" id="Phobius"/>
    </source>
</evidence>
<organism evidence="17 18">
    <name type="scientific">Sanguibacter inulinus</name>
    <dbReference type="NCBI Taxonomy" id="60922"/>
    <lineage>
        <taxon>Bacteria</taxon>
        <taxon>Bacillati</taxon>
        <taxon>Actinomycetota</taxon>
        <taxon>Actinomycetes</taxon>
        <taxon>Micrococcales</taxon>
        <taxon>Sanguibacteraceae</taxon>
        <taxon>Sanguibacter</taxon>
    </lineage>
</organism>
<dbReference type="GO" id="GO:0009002">
    <property type="term" value="F:serine-type D-Ala-D-Ala carboxypeptidase activity"/>
    <property type="evidence" value="ECO:0007669"/>
    <property type="project" value="UniProtKB-EC"/>
</dbReference>
<dbReference type="Gene3D" id="3.40.710.10">
    <property type="entry name" value="DD-peptidase/beta-lactamase superfamily"/>
    <property type="match status" value="1"/>
</dbReference>
<dbReference type="SUPFAM" id="SSF56601">
    <property type="entry name" value="beta-lactamase/transpeptidase-like"/>
    <property type="match status" value="1"/>
</dbReference>
<comment type="similarity">
    <text evidence="1">In the C-terminal section; belongs to the transpeptidase family.</text>
</comment>
<dbReference type="Pfam" id="PF00912">
    <property type="entry name" value="Transgly"/>
    <property type="match status" value="1"/>
</dbReference>
<comment type="catalytic activity">
    <reaction evidence="13">
        <text>[GlcNAc-(1-&gt;4)-Mur2Ac(oyl-L-Ala-gamma-D-Glu-L-Lys-D-Ala-D-Ala)](n)-di-trans,octa-cis-undecaprenyl diphosphate + beta-D-GlcNAc-(1-&gt;4)-Mur2Ac(oyl-L-Ala-gamma-D-Glu-L-Lys-D-Ala-D-Ala)-di-trans,octa-cis-undecaprenyl diphosphate = [GlcNAc-(1-&gt;4)-Mur2Ac(oyl-L-Ala-gamma-D-Glu-L-Lys-D-Ala-D-Ala)](n+1)-di-trans,octa-cis-undecaprenyl diphosphate + di-trans,octa-cis-undecaprenyl diphosphate + H(+)</text>
        <dbReference type="Rhea" id="RHEA:23708"/>
        <dbReference type="Rhea" id="RHEA-COMP:9602"/>
        <dbReference type="Rhea" id="RHEA-COMP:9603"/>
        <dbReference type="ChEBI" id="CHEBI:15378"/>
        <dbReference type="ChEBI" id="CHEBI:58405"/>
        <dbReference type="ChEBI" id="CHEBI:60033"/>
        <dbReference type="ChEBI" id="CHEBI:78435"/>
        <dbReference type="EC" id="2.4.99.28"/>
    </reaction>
</comment>
<keyword evidence="15" id="KW-0472">Membrane</keyword>
<evidence type="ECO:0000256" key="2">
    <source>
        <dbReference type="ARBA" id="ARBA00007739"/>
    </source>
</evidence>
<evidence type="ECO:0000256" key="1">
    <source>
        <dbReference type="ARBA" id="ARBA00007090"/>
    </source>
</evidence>
<dbReference type="Gene3D" id="1.10.3810.10">
    <property type="entry name" value="Biosynthetic peptidoglycan transglycosylase-like"/>
    <property type="match status" value="1"/>
</dbReference>
<feature type="compositionally biased region" description="Pro residues" evidence="14">
    <location>
        <begin position="849"/>
        <end position="882"/>
    </location>
</feature>
<keyword evidence="3" id="KW-0121">Carboxypeptidase</keyword>
<evidence type="ECO:0000256" key="6">
    <source>
        <dbReference type="ARBA" id="ARBA00022679"/>
    </source>
</evidence>
<keyword evidence="4" id="KW-0645">Protease</keyword>
<dbReference type="PROSITE" id="PS51178">
    <property type="entry name" value="PASTA"/>
    <property type="match status" value="1"/>
</dbReference>
<feature type="domain" description="PASTA" evidence="16">
    <location>
        <begin position="780"/>
        <end position="846"/>
    </location>
</feature>
<evidence type="ECO:0000313" key="17">
    <source>
        <dbReference type="EMBL" id="NYS93714.1"/>
    </source>
</evidence>
<comment type="similarity">
    <text evidence="2">In the N-terminal section; belongs to the glycosyltransferase 51 family.</text>
</comment>
<dbReference type="Pfam" id="PF00905">
    <property type="entry name" value="Transpeptidase"/>
    <property type="match status" value="1"/>
</dbReference>
<dbReference type="Proteomes" id="UP000561011">
    <property type="component" value="Unassembled WGS sequence"/>
</dbReference>
<dbReference type="EMBL" id="JACBYE010000019">
    <property type="protein sequence ID" value="NYS93714.1"/>
    <property type="molecule type" value="Genomic_DNA"/>
</dbReference>
<evidence type="ECO:0000256" key="9">
    <source>
        <dbReference type="ARBA" id="ARBA00022984"/>
    </source>
</evidence>
<evidence type="ECO:0000313" key="18">
    <source>
        <dbReference type="Proteomes" id="UP000561011"/>
    </source>
</evidence>
<dbReference type="InterPro" id="IPR050396">
    <property type="entry name" value="Glycosyltr_51/Transpeptidase"/>
</dbReference>
<evidence type="ECO:0000259" key="16">
    <source>
        <dbReference type="PROSITE" id="PS51178"/>
    </source>
</evidence>
<dbReference type="FunFam" id="1.10.3810.10:FF:000001">
    <property type="entry name" value="Penicillin-binding protein 1A"/>
    <property type="match status" value="1"/>
</dbReference>
<evidence type="ECO:0000256" key="14">
    <source>
        <dbReference type="SAM" id="MobiDB-lite"/>
    </source>
</evidence>
<keyword evidence="11" id="KW-0961">Cell wall biogenesis/degradation</keyword>
<dbReference type="GO" id="GO:0006508">
    <property type="term" value="P:proteolysis"/>
    <property type="evidence" value="ECO:0007669"/>
    <property type="project" value="UniProtKB-KW"/>
</dbReference>
<dbReference type="AlphaFoldDB" id="A0A853EV98"/>
<evidence type="ECO:0000256" key="12">
    <source>
        <dbReference type="ARBA" id="ARBA00034000"/>
    </source>
</evidence>
<dbReference type="GO" id="GO:0008955">
    <property type="term" value="F:peptidoglycan glycosyltransferase activity"/>
    <property type="evidence" value="ECO:0007669"/>
    <property type="project" value="UniProtKB-EC"/>
</dbReference>
<evidence type="ECO:0000256" key="8">
    <source>
        <dbReference type="ARBA" id="ARBA00022960"/>
    </source>
</evidence>
<dbReference type="InterPro" id="IPR005543">
    <property type="entry name" value="PASTA_dom"/>
</dbReference>
<keyword evidence="10" id="KW-0511">Multifunctional enzyme</keyword>
<keyword evidence="18" id="KW-1185">Reference proteome</keyword>
<accession>A0A853EV98</accession>
<proteinExistence type="inferred from homology"/>
<dbReference type="GO" id="GO:0071555">
    <property type="term" value="P:cell wall organization"/>
    <property type="evidence" value="ECO:0007669"/>
    <property type="project" value="UniProtKB-KW"/>
</dbReference>
<keyword evidence="7" id="KW-0378">Hydrolase</keyword>
<dbReference type="GO" id="GO:0009252">
    <property type="term" value="P:peptidoglycan biosynthetic process"/>
    <property type="evidence" value="ECO:0007669"/>
    <property type="project" value="UniProtKB-KW"/>
</dbReference>
<gene>
    <name evidence="17" type="ORF">HZZ10_09300</name>
</gene>
<evidence type="ECO:0000256" key="13">
    <source>
        <dbReference type="ARBA" id="ARBA00049902"/>
    </source>
</evidence>
<dbReference type="InterPro" id="IPR001264">
    <property type="entry name" value="Glyco_trans_51"/>
</dbReference>
<evidence type="ECO:0000256" key="3">
    <source>
        <dbReference type="ARBA" id="ARBA00022645"/>
    </source>
</evidence>
<name>A0A853EV98_9MICO</name>
<dbReference type="InterPro" id="IPR012338">
    <property type="entry name" value="Beta-lactam/transpept-like"/>
</dbReference>
<dbReference type="SUPFAM" id="SSF53955">
    <property type="entry name" value="Lysozyme-like"/>
    <property type="match status" value="1"/>
</dbReference>
<dbReference type="InterPro" id="IPR036950">
    <property type="entry name" value="PBP_transglycosylase"/>
</dbReference>
<comment type="catalytic activity">
    <reaction evidence="12">
        <text>Preferential cleavage: (Ac)2-L-Lys-D-Ala-|-D-Ala. Also transpeptidation of peptidyl-alanyl moieties that are N-acyl substituents of D-alanine.</text>
        <dbReference type="EC" id="3.4.16.4"/>
    </reaction>
</comment>
<feature type="compositionally biased region" description="Pro residues" evidence="14">
    <location>
        <begin position="758"/>
        <end position="781"/>
    </location>
</feature>
<feature type="region of interest" description="Disordered" evidence="14">
    <location>
        <begin position="844"/>
        <end position="896"/>
    </location>
</feature>
<dbReference type="CDD" id="cd06577">
    <property type="entry name" value="PASTA_pknB"/>
    <property type="match status" value="1"/>
</dbReference>
<keyword evidence="6" id="KW-0808">Transferase</keyword>
<feature type="transmembrane region" description="Helical" evidence="15">
    <location>
        <begin position="144"/>
        <end position="167"/>
    </location>
</feature>
<feature type="compositionally biased region" description="Low complexity" evidence="14">
    <location>
        <begin position="884"/>
        <end position="896"/>
    </location>
</feature>
<keyword evidence="15" id="KW-0812">Transmembrane</keyword>
<dbReference type="InterPro" id="IPR023346">
    <property type="entry name" value="Lysozyme-like_dom_sf"/>
</dbReference>
<evidence type="ECO:0000256" key="4">
    <source>
        <dbReference type="ARBA" id="ARBA00022670"/>
    </source>
</evidence>
<keyword evidence="15" id="KW-1133">Transmembrane helix</keyword>
<sequence length="896" mass="92763">MASSTGRPQQGPSGTTPVRVSATSRATGTPGAARPAAAPAAGAKGATTPQRAATSARPGSIPPAAAGKTSPARTAASARTSTATKTGAATTARTSAKSGAAAGGKGAAGAGSGGKGGGGGRRRFFNYPRYGKGPIRRWIPSWRFVLGAILTGIALVCGIVIAAYVSLAVPTPDSVTLPEKSTVYYATGEPMTVFADQDREIIPGDQIPQHVRDAAVAAEDRSFYDNSGIDPKGLTRAFIGNVKAALGDGRVTGGSTITQQYVERYYTGETTTSYAGKFKEMLLAVKIDRQEKKEDILANYLNTIYLGRGAYGIQVAATKYFGIPASELTVSQGALIAGIIPSPSNWDPQSNPEKAQERWKYVLDGMLAEGFLTQAEYDEASATFPETIPYEQTNRKEGPQGYLIDMVERELAALPEPITREDLDSGGLTVRTTIDYGIQSMAVDSVNAMPQDSAPNLKKSVVTVDSTTGGYLAVYGGADYLASQFNSATMDVAQAGSTFKPFTLMAALQEGKTLKDTFDGNSPKVFRDYDNYKATNFADTSYGRVSLEKATQDSINTAYLELNDEIGPQLTVDAAVAAGIPADSVDLDPVLSNVLGTASVHPVDIARAYTTFSTNGESRTPHIVATVTKKVDGEDAVVYTANTTAERKFTPENTAELTYALTQVVEKGSGKAASELGVPIAGKTGSTNENKSAWFVGYTPQFVTVVSLFQSGPNGEQESITPFGGYRNVTGATVPADLWTDYMGKVLAGRPVLEFPERPSPPKPTATPTPTPEPTTEPPAPTTGLVPDGLVGSSADAASGAIAAAGLTPSVSEQFDPSAPGTVISINPGSGSEVPLGSTVAVVVSKGPEPAPEPAPSTPAPAPSPEPPPAPEPTTEPEPEPSQPGADDGAGLLPGG</sequence>
<feature type="compositionally biased region" description="Low complexity" evidence="14">
    <location>
        <begin position="72"/>
        <end position="100"/>
    </location>
</feature>
<feature type="region of interest" description="Disordered" evidence="14">
    <location>
        <begin position="753"/>
        <end position="793"/>
    </location>
</feature>
<dbReference type="SMART" id="SM00740">
    <property type="entry name" value="PASTA"/>
    <property type="match status" value="1"/>
</dbReference>
<feature type="region of interest" description="Disordered" evidence="14">
    <location>
        <begin position="1"/>
        <end position="122"/>
    </location>
</feature>
<reference evidence="17 18" key="1">
    <citation type="submission" date="2020-07" db="EMBL/GenBank/DDBJ databases">
        <title>MOT database genomes.</title>
        <authorList>
            <person name="Joseph S."/>
            <person name="Aduse-Opoku J."/>
            <person name="Hashim A."/>
            <person name="Wade W."/>
            <person name="Curtis M."/>
        </authorList>
    </citation>
    <scope>NUCLEOTIDE SEQUENCE [LARGE SCALE GENOMIC DNA]</scope>
    <source>
        <strain evidence="17 18">DSM 100099</strain>
    </source>
</reference>
<keyword evidence="8" id="KW-0133">Cell shape</keyword>
<protein>
    <submittedName>
        <fullName evidence="17">Transglycosylase domain-containing protein</fullName>
    </submittedName>
</protein>
<evidence type="ECO:0000256" key="7">
    <source>
        <dbReference type="ARBA" id="ARBA00022801"/>
    </source>
</evidence>
<dbReference type="Pfam" id="PF03793">
    <property type="entry name" value="PASTA"/>
    <property type="match status" value="1"/>
</dbReference>
<feature type="compositionally biased region" description="Polar residues" evidence="14">
    <location>
        <begin position="1"/>
        <end position="25"/>
    </location>
</feature>
<feature type="compositionally biased region" description="Gly residues" evidence="14">
    <location>
        <begin position="101"/>
        <end position="119"/>
    </location>
</feature>
<keyword evidence="9" id="KW-0573">Peptidoglycan synthesis</keyword>
<evidence type="ECO:0000256" key="11">
    <source>
        <dbReference type="ARBA" id="ARBA00023316"/>
    </source>
</evidence>
<dbReference type="GO" id="GO:0030288">
    <property type="term" value="C:outer membrane-bounded periplasmic space"/>
    <property type="evidence" value="ECO:0007669"/>
    <property type="project" value="TreeGrafter"/>
</dbReference>
<dbReference type="PANTHER" id="PTHR32282:SF34">
    <property type="entry name" value="PENICILLIN-BINDING PROTEIN 1A"/>
    <property type="match status" value="1"/>
</dbReference>
<dbReference type="Gene3D" id="3.30.10.20">
    <property type="match status" value="1"/>
</dbReference>
<dbReference type="GO" id="GO:0008658">
    <property type="term" value="F:penicillin binding"/>
    <property type="evidence" value="ECO:0007669"/>
    <property type="project" value="InterPro"/>
</dbReference>
<evidence type="ECO:0000256" key="10">
    <source>
        <dbReference type="ARBA" id="ARBA00023268"/>
    </source>
</evidence>